<evidence type="ECO:0000313" key="2">
    <source>
        <dbReference type="Proteomes" id="UP000798662"/>
    </source>
</evidence>
<sequence>MEDAAVLAASAAAAVPGDELPAGGGEALEAWSAFDLDGRRATLDAQALDIATRQETSAASRKALADSTRAFKKGAADGSGSRPVGPLLKAYQAEIDRLTSRAKAAEASFLGVYRGLYEAPDPAAGLAAGLDAAARLAEASDAARRGAADAAAARAAAAATAGADGRVRELEAALAARDSAAASEAAAAAAAAAREAAEAFELREVELLHEVEATAAAVVEAKAATERLRVERDEAAAAAARAVGAVAADHEQAVEELERVRAEATGLRSTLNRLRAEAAGGAGDGDADGGSGGGAGGGVGGGGTDGGAGGRSAAAAVELAAREVEVSQLREQVGVLEAVIHGRGAADSDAFAALSAALKEKDEAAAAAAAELAARPTMAEYNRVREQLALLEATQLGGDDEGEEGEGRDRFRTRTHELEEDNRRLVQTIERLTADVEALKADNVALYGKIRYLQSYAADPSGGGPAGGSGGGGGSLSGAAGVGAGRHSADDGSSTALLSVTTSGSRESLNPYALFKRRERFKRLAELSAPERLTLRASQRALSTRTSRLAVFAYVLGLHMFVFVVLGWKGACDVSGAAAAGGGMRTRPPSA</sequence>
<keyword evidence="2" id="KW-1185">Reference proteome</keyword>
<dbReference type="EMBL" id="CM020619">
    <property type="protein sequence ID" value="KAK1865680.1"/>
    <property type="molecule type" value="Genomic_DNA"/>
</dbReference>
<dbReference type="Proteomes" id="UP000798662">
    <property type="component" value="Chromosome 2"/>
</dbReference>
<proteinExistence type="predicted"/>
<accession>A0ACC3C637</accession>
<protein>
    <submittedName>
        <fullName evidence="1">Uncharacterized protein</fullName>
    </submittedName>
</protein>
<evidence type="ECO:0000313" key="1">
    <source>
        <dbReference type="EMBL" id="KAK1865680.1"/>
    </source>
</evidence>
<reference evidence="1" key="1">
    <citation type="submission" date="2019-11" db="EMBL/GenBank/DDBJ databases">
        <title>Nori genome reveals adaptations in red seaweeds to the harsh intertidal environment.</title>
        <authorList>
            <person name="Wang D."/>
            <person name="Mao Y."/>
        </authorList>
    </citation>
    <scope>NUCLEOTIDE SEQUENCE</scope>
    <source>
        <tissue evidence="1">Gametophyte</tissue>
    </source>
</reference>
<organism evidence="1 2">
    <name type="scientific">Pyropia yezoensis</name>
    <name type="common">Susabi-nori</name>
    <name type="synonym">Porphyra yezoensis</name>
    <dbReference type="NCBI Taxonomy" id="2788"/>
    <lineage>
        <taxon>Eukaryota</taxon>
        <taxon>Rhodophyta</taxon>
        <taxon>Bangiophyceae</taxon>
        <taxon>Bangiales</taxon>
        <taxon>Bangiaceae</taxon>
        <taxon>Pyropia</taxon>
    </lineage>
</organism>
<gene>
    <name evidence="1" type="ORF">I4F81_008207</name>
</gene>
<name>A0ACC3C637_PYRYE</name>
<comment type="caution">
    <text evidence="1">The sequence shown here is derived from an EMBL/GenBank/DDBJ whole genome shotgun (WGS) entry which is preliminary data.</text>
</comment>